<dbReference type="Proteomes" id="UP000262882">
    <property type="component" value="Unassembled WGS sequence"/>
</dbReference>
<dbReference type="AlphaFoldDB" id="A0A372G810"/>
<protein>
    <submittedName>
        <fullName evidence="2">Uncharacterized protein</fullName>
    </submittedName>
</protein>
<name>A0A372G810_9ACTN</name>
<evidence type="ECO:0000313" key="2">
    <source>
        <dbReference type="EMBL" id="RFS81491.1"/>
    </source>
</evidence>
<proteinExistence type="predicted"/>
<comment type="caution">
    <text evidence="2">The sequence shown here is derived from an EMBL/GenBank/DDBJ whole genome shotgun (WGS) entry which is preliminary data.</text>
</comment>
<dbReference type="EMBL" id="QVNQ01000013">
    <property type="protein sequence ID" value="RFS81491.1"/>
    <property type="molecule type" value="Genomic_DNA"/>
</dbReference>
<evidence type="ECO:0000256" key="1">
    <source>
        <dbReference type="SAM" id="MobiDB-lite"/>
    </source>
</evidence>
<keyword evidence="3" id="KW-1185">Reference proteome</keyword>
<evidence type="ECO:0000313" key="3">
    <source>
        <dbReference type="Proteomes" id="UP000262882"/>
    </source>
</evidence>
<organism evidence="2 3">
    <name type="scientific">Actinomadura spongiicola</name>
    <dbReference type="NCBI Taxonomy" id="2303421"/>
    <lineage>
        <taxon>Bacteria</taxon>
        <taxon>Bacillati</taxon>
        <taxon>Actinomycetota</taxon>
        <taxon>Actinomycetes</taxon>
        <taxon>Streptosporangiales</taxon>
        <taxon>Thermomonosporaceae</taxon>
        <taxon>Actinomadura</taxon>
    </lineage>
</organism>
<dbReference type="RefSeq" id="WP_117404321.1">
    <property type="nucleotide sequence ID" value="NZ_QVNQ01000013.1"/>
</dbReference>
<gene>
    <name evidence="2" type="ORF">D0T12_31580</name>
</gene>
<feature type="compositionally biased region" description="Polar residues" evidence="1">
    <location>
        <begin position="39"/>
        <end position="49"/>
    </location>
</feature>
<accession>A0A372G810</accession>
<dbReference type="OrthoDB" id="3474168at2"/>
<reference evidence="2 3" key="1">
    <citation type="submission" date="2018-08" db="EMBL/GenBank/DDBJ databases">
        <title>Actinomadura spongicola sp. nov., isolated from marine sponge Leucetta chagosensis.</title>
        <authorList>
            <person name="Li L."/>
            <person name="Lin H.W."/>
        </authorList>
    </citation>
    <scope>NUCLEOTIDE SEQUENCE [LARGE SCALE GENOMIC DNA]</scope>
    <source>
        <strain evidence="2 3">LHW52907</strain>
    </source>
</reference>
<feature type="region of interest" description="Disordered" evidence="1">
    <location>
        <begin position="39"/>
        <end position="59"/>
    </location>
</feature>
<sequence length="134" mass="15345">MIHKSHITEDSPRAVREMLKTLARLAGEREDDVVRSATMLQKTETNHQQRPMADTRMRPEDEARIARSKADTARHLLIEAWVAAGYDDEGRRWISRTEAERFADAMIQIALAERCVPSLSLELEDVFTGRIEVT</sequence>